<keyword evidence="1" id="KW-1133">Transmembrane helix</keyword>
<feature type="transmembrane region" description="Helical" evidence="1">
    <location>
        <begin position="28"/>
        <end position="48"/>
    </location>
</feature>
<keyword evidence="1" id="KW-0812">Transmembrane</keyword>
<evidence type="ECO:0000313" key="3">
    <source>
        <dbReference type="Proteomes" id="UP000031938"/>
    </source>
</evidence>
<dbReference type="PATRIC" id="fig|889306.3.peg.1916"/>
<evidence type="ECO:0000256" key="1">
    <source>
        <dbReference type="SAM" id="Phobius"/>
    </source>
</evidence>
<organism evidence="2 3">
    <name type="scientific">Jeotgalibacillus soli</name>
    <dbReference type="NCBI Taxonomy" id="889306"/>
    <lineage>
        <taxon>Bacteria</taxon>
        <taxon>Bacillati</taxon>
        <taxon>Bacillota</taxon>
        <taxon>Bacilli</taxon>
        <taxon>Bacillales</taxon>
        <taxon>Caryophanaceae</taxon>
        <taxon>Jeotgalibacillus</taxon>
    </lineage>
</organism>
<comment type="caution">
    <text evidence="2">The sequence shown here is derived from an EMBL/GenBank/DDBJ whole genome shotgun (WGS) entry which is preliminary data.</text>
</comment>
<accession>A0A0C2VS16</accession>
<protein>
    <submittedName>
        <fullName evidence="2">Uncharacterized protein</fullName>
    </submittedName>
</protein>
<dbReference type="EMBL" id="JXRP01000016">
    <property type="protein sequence ID" value="KIL46783.1"/>
    <property type="molecule type" value="Genomic_DNA"/>
</dbReference>
<dbReference type="STRING" id="889306.KP78_19010"/>
<feature type="transmembrane region" description="Helical" evidence="1">
    <location>
        <begin position="60"/>
        <end position="83"/>
    </location>
</feature>
<name>A0A0C2VS16_9BACL</name>
<dbReference type="RefSeq" id="WP_041088189.1">
    <property type="nucleotide sequence ID" value="NZ_JXRP01000016.1"/>
</dbReference>
<evidence type="ECO:0000313" key="2">
    <source>
        <dbReference type="EMBL" id="KIL46783.1"/>
    </source>
</evidence>
<proteinExistence type="predicted"/>
<reference evidence="2 3" key="1">
    <citation type="submission" date="2015-01" db="EMBL/GenBank/DDBJ databases">
        <title>Genome sequencing of Jeotgalibacillus soli.</title>
        <authorList>
            <person name="Goh K.M."/>
            <person name="Chan K.-G."/>
            <person name="Yaakop A.S."/>
            <person name="Ee R."/>
            <person name="Gan H.M."/>
            <person name="Chan C.S."/>
        </authorList>
    </citation>
    <scope>NUCLEOTIDE SEQUENCE [LARGE SCALE GENOMIC DNA]</scope>
    <source>
        <strain evidence="2 3">P9</strain>
    </source>
</reference>
<dbReference type="AlphaFoldDB" id="A0A0C2VS16"/>
<dbReference type="Proteomes" id="UP000031938">
    <property type="component" value="Unassembled WGS sequence"/>
</dbReference>
<sequence length="98" mass="10978">METIIFGLGFIVLIISLRKTQQQVKRRLKYGAIMTLTILLYPITSSLASSISIDAASLTLYLHAMLVLTGIVLLLSGIFVWLLQKMDGRKVNKKSKLR</sequence>
<keyword evidence="3" id="KW-1185">Reference proteome</keyword>
<keyword evidence="1" id="KW-0472">Membrane</keyword>
<gene>
    <name evidence="2" type="ORF">KP78_19010</name>
</gene>